<name>A0AAP5GX64_PAEAM</name>
<gene>
    <name evidence="2" type="ORF">J2W91_000455</name>
</gene>
<feature type="domain" description="Cupin type-1" evidence="1">
    <location>
        <begin position="22"/>
        <end position="160"/>
    </location>
</feature>
<dbReference type="CDD" id="cd20306">
    <property type="entry name" value="cupin_OxDC-like"/>
    <property type="match status" value="1"/>
</dbReference>
<keyword evidence="2" id="KW-0413">Isomerase</keyword>
<evidence type="ECO:0000313" key="3">
    <source>
        <dbReference type="Proteomes" id="UP001254832"/>
    </source>
</evidence>
<sequence length="259" mass="28756">MLATSNMDYTSPNTEFTYDVNRNLLFKKDEQNYINSLSIQQLNTLGNTSLLDIFLSTSNVVEPHVHQNATELVYCISGAAVVSLINPFTNELLNFPITPGQVANVPQGWWHYEIATVDDTHLLAIFDAPVPEAIFGSDILRLTPPSVLAHTYCLDEAQVQATLAPIQKTVFIGPPADCVADVSTSSNPVWQPNNQPNNPPHVNVQPYVQLQTSLHGEHSYGDAVNPAYEHLPNASYMLPTSNYTPYTMQRQLIGNGWRY</sequence>
<dbReference type="AlphaFoldDB" id="A0AAP5GX64"/>
<dbReference type="RefSeq" id="WP_235540242.1">
    <property type="nucleotide sequence ID" value="NZ_JAVDTR010000001.1"/>
</dbReference>
<reference evidence="2" key="1">
    <citation type="submission" date="2023-07" db="EMBL/GenBank/DDBJ databases">
        <title>Sorghum-associated microbial communities from plants grown in Nebraska, USA.</title>
        <authorList>
            <person name="Schachtman D."/>
        </authorList>
    </citation>
    <scope>NUCLEOTIDE SEQUENCE</scope>
    <source>
        <strain evidence="2">BE80</strain>
    </source>
</reference>
<accession>A0AAP5GX64</accession>
<organism evidence="2 3">
    <name type="scientific">Paenibacillus amylolyticus</name>
    <dbReference type="NCBI Taxonomy" id="1451"/>
    <lineage>
        <taxon>Bacteria</taxon>
        <taxon>Bacillati</taxon>
        <taxon>Bacillota</taxon>
        <taxon>Bacilli</taxon>
        <taxon>Bacillales</taxon>
        <taxon>Paenibacillaceae</taxon>
        <taxon>Paenibacillus</taxon>
    </lineage>
</organism>
<dbReference type="SUPFAM" id="SSF51182">
    <property type="entry name" value="RmlC-like cupins"/>
    <property type="match status" value="1"/>
</dbReference>
<dbReference type="GO" id="GO:0016853">
    <property type="term" value="F:isomerase activity"/>
    <property type="evidence" value="ECO:0007669"/>
    <property type="project" value="UniProtKB-KW"/>
</dbReference>
<dbReference type="InterPro" id="IPR006045">
    <property type="entry name" value="Cupin_1"/>
</dbReference>
<evidence type="ECO:0000259" key="1">
    <source>
        <dbReference type="SMART" id="SM00835"/>
    </source>
</evidence>
<dbReference type="EMBL" id="JAVDTR010000001">
    <property type="protein sequence ID" value="MDR6722007.1"/>
    <property type="molecule type" value="Genomic_DNA"/>
</dbReference>
<dbReference type="InterPro" id="IPR014710">
    <property type="entry name" value="RmlC-like_jellyroll"/>
</dbReference>
<evidence type="ECO:0000313" key="2">
    <source>
        <dbReference type="EMBL" id="MDR6722007.1"/>
    </source>
</evidence>
<dbReference type="Pfam" id="PF00190">
    <property type="entry name" value="Cupin_1"/>
    <property type="match status" value="1"/>
</dbReference>
<protein>
    <submittedName>
        <fullName evidence="2">Oxalate decarboxylase/phosphoglucose isomerase-like protein (Cupin superfamily)</fullName>
    </submittedName>
</protein>
<dbReference type="InterPro" id="IPR011051">
    <property type="entry name" value="RmlC_Cupin_sf"/>
</dbReference>
<dbReference type="Gene3D" id="2.60.120.10">
    <property type="entry name" value="Jelly Rolls"/>
    <property type="match status" value="1"/>
</dbReference>
<dbReference type="Proteomes" id="UP001254832">
    <property type="component" value="Unassembled WGS sequence"/>
</dbReference>
<comment type="caution">
    <text evidence="2">The sequence shown here is derived from an EMBL/GenBank/DDBJ whole genome shotgun (WGS) entry which is preliminary data.</text>
</comment>
<dbReference type="SMART" id="SM00835">
    <property type="entry name" value="Cupin_1"/>
    <property type="match status" value="1"/>
</dbReference>
<proteinExistence type="predicted"/>